<proteinExistence type="predicted"/>
<reference evidence="1 2" key="1">
    <citation type="journal article" date="2019" name="Emerg. Microbes Infect.">
        <title>Comprehensive subspecies identification of 175 nontuberculous mycobacteria species based on 7547 genomic profiles.</title>
        <authorList>
            <person name="Matsumoto Y."/>
            <person name="Kinjo T."/>
            <person name="Motooka D."/>
            <person name="Nabeya D."/>
            <person name="Jung N."/>
            <person name="Uechi K."/>
            <person name="Horii T."/>
            <person name="Iida T."/>
            <person name="Fujita J."/>
            <person name="Nakamura S."/>
        </authorList>
    </citation>
    <scope>NUCLEOTIDE SEQUENCE [LARGE SCALE GENOMIC DNA]</scope>
    <source>
        <strain evidence="1 2">JCM 30996</strain>
    </source>
</reference>
<evidence type="ECO:0000313" key="1">
    <source>
        <dbReference type="EMBL" id="GFH00796.1"/>
    </source>
</evidence>
<dbReference type="RefSeq" id="WP_308206911.1">
    <property type="nucleotide sequence ID" value="NZ_BLLB01000002.1"/>
</dbReference>
<protein>
    <submittedName>
        <fullName evidence="1">Uncharacterized protein</fullName>
    </submittedName>
</protein>
<accession>A0A7I9ZIX0</accession>
<dbReference type="Proteomes" id="UP000465304">
    <property type="component" value="Unassembled WGS sequence"/>
</dbReference>
<evidence type="ECO:0000313" key="2">
    <source>
        <dbReference type="Proteomes" id="UP000465304"/>
    </source>
</evidence>
<sequence length="337" mass="35571">MTIFGTGRNGVRERGLQIFVDVLAEFAARVRVPGVTAVQERCGAPLAVAVRGRGGVGRGAVAAALADSGVTIATDTVGADVQVLVIAEALKPEDRSAAAVPTPTLVVLNKADLTGAGRPLDAAERIAAQVAATVGLTVVPMIAHLASVELDDDDVAALRTLVTHPADMTSTDAFVQSQHPLPATVRRQLLARLDRFGLAHAVLALADGASTATVTRQLRALSQVDRVVEHLDGLAAPIRYRRVCAAVHELQLLAARSGDRRLEVFLTSDEIVIAVMAAAVEVVQACGAAVDRGHDADAHMRRARHWRRYSRGPVDLLHQRCAADIARGSLRLLGQTR</sequence>
<keyword evidence="2" id="KW-1185">Reference proteome</keyword>
<comment type="caution">
    <text evidence="1">The sequence shown here is derived from an EMBL/GenBank/DDBJ whole genome shotgun (WGS) entry which is preliminary data.</text>
</comment>
<organism evidence="1 2">
    <name type="scientific">Mycolicibacterium hippocampi</name>
    <dbReference type="NCBI Taxonomy" id="659824"/>
    <lineage>
        <taxon>Bacteria</taxon>
        <taxon>Bacillati</taxon>
        <taxon>Actinomycetota</taxon>
        <taxon>Actinomycetes</taxon>
        <taxon>Mycobacteriales</taxon>
        <taxon>Mycobacteriaceae</taxon>
        <taxon>Mycolicibacterium</taxon>
    </lineage>
</organism>
<dbReference type="AlphaFoldDB" id="A0A7I9ZIX0"/>
<name>A0A7I9ZIX0_9MYCO</name>
<dbReference type="EMBL" id="BLLB01000002">
    <property type="protein sequence ID" value="GFH00796.1"/>
    <property type="molecule type" value="Genomic_DNA"/>
</dbReference>
<gene>
    <name evidence="1" type="ORF">MHIP_12790</name>
</gene>